<dbReference type="UniPathway" id="UPA00143"/>
<keyword evidence="9" id="KW-0833">Ubl conjugation pathway</keyword>
<comment type="subcellular location">
    <subcellularLocation>
        <location evidence="2">Membrane</location>
        <topology evidence="2">Single-pass membrane protein</topology>
    </subcellularLocation>
</comment>
<evidence type="ECO:0000256" key="3">
    <source>
        <dbReference type="ARBA" id="ARBA00004906"/>
    </source>
</evidence>
<evidence type="ECO:0000256" key="6">
    <source>
        <dbReference type="ARBA" id="ARBA00022692"/>
    </source>
</evidence>
<evidence type="ECO:0000313" key="18">
    <source>
        <dbReference type="Proteomes" id="UP000188268"/>
    </source>
</evidence>
<dbReference type="EC" id="2.3.2.27" evidence="4"/>
<name>A0A1R3JY58_COCAP</name>
<organism evidence="17 18">
    <name type="scientific">Corchorus capsularis</name>
    <name type="common">Jute</name>
    <dbReference type="NCBI Taxonomy" id="210143"/>
    <lineage>
        <taxon>Eukaryota</taxon>
        <taxon>Viridiplantae</taxon>
        <taxon>Streptophyta</taxon>
        <taxon>Embryophyta</taxon>
        <taxon>Tracheophyta</taxon>
        <taxon>Spermatophyta</taxon>
        <taxon>Magnoliopsida</taxon>
        <taxon>eudicotyledons</taxon>
        <taxon>Gunneridae</taxon>
        <taxon>Pentapetalae</taxon>
        <taxon>rosids</taxon>
        <taxon>malvids</taxon>
        <taxon>Malvales</taxon>
        <taxon>Malvaceae</taxon>
        <taxon>Grewioideae</taxon>
        <taxon>Apeibeae</taxon>
        <taxon>Corchorus</taxon>
    </lineage>
</organism>
<dbReference type="PROSITE" id="PS50089">
    <property type="entry name" value="ZF_RING_2"/>
    <property type="match status" value="1"/>
</dbReference>
<dbReference type="GO" id="GO:0061630">
    <property type="term" value="F:ubiquitin protein ligase activity"/>
    <property type="evidence" value="ECO:0007669"/>
    <property type="project" value="UniProtKB-EC"/>
</dbReference>
<proteinExistence type="inferred from homology"/>
<gene>
    <name evidence="17" type="ORF">CCACVL1_03629</name>
</gene>
<evidence type="ECO:0000256" key="8">
    <source>
        <dbReference type="ARBA" id="ARBA00022771"/>
    </source>
</evidence>
<dbReference type="Gene3D" id="3.30.40.10">
    <property type="entry name" value="Zinc/RING finger domain, C3HC4 (zinc finger)"/>
    <property type="match status" value="1"/>
</dbReference>
<evidence type="ECO:0000256" key="4">
    <source>
        <dbReference type="ARBA" id="ARBA00012483"/>
    </source>
</evidence>
<dbReference type="Pfam" id="PF13639">
    <property type="entry name" value="zf-RING_2"/>
    <property type="match status" value="1"/>
</dbReference>
<comment type="pathway">
    <text evidence="3">Protein modification; protein ubiquitination.</text>
</comment>
<sequence length="381" mass="42381">MSSSSSAASSPNPWSPYDAYKDCSQRLCSIYCPQWCYLIFPPPPPFNIDDDENNSGTDFSPLIIAVIGILASAFILVSYYTIISKYCRRRRQTNSSLEFNESRDEMNHDGLQAAASEGLDESVIKSITVCKYKKNENLVEGTDCSVCLSEFQEDENLRLLPKCNHAFHVPCIDTWLKSHSSCPLCRAYIGSTTNSLPNPEEEAAAAGAGIVEVSRNNNNVSVSAAFEYQPRNDAVSVVQDLESGVREEAVVSLVVGGDMGNMEEIRQDRNGNGIFQLPLRRSFSMNSSSSVCQGQVFSIADILRISEEEEEDEHLQVEQQHDFQPSMGIGEYYGNKTSNHRNGVLNLVRSPLAMKRSISTGRFIFSSSSRYERERNSILPN</sequence>
<evidence type="ECO:0000256" key="5">
    <source>
        <dbReference type="ARBA" id="ARBA00022679"/>
    </source>
</evidence>
<dbReference type="InterPro" id="IPR013083">
    <property type="entry name" value="Znf_RING/FYVE/PHD"/>
</dbReference>
<dbReference type="InterPro" id="IPR044600">
    <property type="entry name" value="ATL1/ATL16-like"/>
</dbReference>
<evidence type="ECO:0000256" key="7">
    <source>
        <dbReference type="ARBA" id="ARBA00022723"/>
    </source>
</evidence>
<dbReference type="PANTHER" id="PTHR46913">
    <property type="entry name" value="RING-H2 FINGER PROTEIN ATL16"/>
    <property type="match status" value="1"/>
</dbReference>
<keyword evidence="5" id="KW-0808">Transferase</keyword>
<dbReference type="OrthoDB" id="9984778at2759"/>
<keyword evidence="12 15" id="KW-0472">Membrane</keyword>
<evidence type="ECO:0000256" key="14">
    <source>
        <dbReference type="PROSITE-ProRule" id="PRU00175"/>
    </source>
</evidence>
<comment type="catalytic activity">
    <reaction evidence="1">
        <text>S-ubiquitinyl-[E2 ubiquitin-conjugating enzyme]-L-cysteine + [acceptor protein]-L-lysine = [E2 ubiquitin-conjugating enzyme]-L-cysteine + N(6)-ubiquitinyl-[acceptor protein]-L-lysine.</text>
        <dbReference type="EC" id="2.3.2.27"/>
    </reaction>
</comment>
<dbReference type="SMART" id="SM00184">
    <property type="entry name" value="RING"/>
    <property type="match status" value="1"/>
</dbReference>
<dbReference type="InterPro" id="IPR001841">
    <property type="entry name" value="Znf_RING"/>
</dbReference>
<evidence type="ECO:0000256" key="9">
    <source>
        <dbReference type="ARBA" id="ARBA00022786"/>
    </source>
</evidence>
<dbReference type="CDD" id="cd16461">
    <property type="entry name" value="RING-H2_EL5-like"/>
    <property type="match status" value="1"/>
</dbReference>
<feature type="transmembrane region" description="Helical" evidence="15">
    <location>
        <begin position="62"/>
        <end position="82"/>
    </location>
</feature>
<keyword evidence="18" id="KW-1185">Reference proteome</keyword>
<accession>A0A1R3JY58</accession>
<keyword evidence="11 15" id="KW-1133">Transmembrane helix</keyword>
<keyword evidence="7" id="KW-0479">Metal-binding</keyword>
<evidence type="ECO:0000256" key="2">
    <source>
        <dbReference type="ARBA" id="ARBA00004167"/>
    </source>
</evidence>
<dbReference type="FunFam" id="3.30.40.10:FF:000233">
    <property type="entry name" value="RING-H2 finger protein ATL54"/>
    <property type="match status" value="1"/>
</dbReference>
<dbReference type="GO" id="GO:0016020">
    <property type="term" value="C:membrane"/>
    <property type="evidence" value="ECO:0007669"/>
    <property type="project" value="UniProtKB-SubCell"/>
</dbReference>
<dbReference type="EMBL" id="AWWV01006784">
    <property type="protein sequence ID" value="OMO99798.1"/>
    <property type="molecule type" value="Genomic_DNA"/>
</dbReference>
<evidence type="ECO:0000256" key="15">
    <source>
        <dbReference type="SAM" id="Phobius"/>
    </source>
</evidence>
<evidence type="ECO:0000256" key="13">
    <source>
        <dbReference type="ARBA" id="ARBA00024209"/>
    </source>
</evidence>
<dbReference type="Gramene" id="OMO99798">
    <property type="protein sequence ID" value="OMO99798"/>
    <property type="gene ID" value="CCACVL1_03629"/>
</dbReference>
<evidence type="ECO:0000259" key="16">
    <source>
        <dbReference type="PROSITE" id="PS50089"/>
    </source>
</evidence>
<dbReference type="PANTHER" id="PTHR46913:SF22">
    <property type="entry name" value="RING-TYPE E3 UBIQUITIN TRANSFERASE"/>
    <property type="match status" value="1"/>
</dbReference>
<comment type="similarity">
    <text evidence="13">Belongs to the RING-type zinc finger family. ATL subfamily.</text>
</comment>
<comment type="caution">
    <text evidence="17">The sequence shown here is derived from an EMBL/GenBank/DDBJ whole genome shotgun (WGS) entry which is preliminary data.</text>
</comment>
<keyword evidence="10" id="KW-0862">Zinc</keyword>
<evidence type="ECO:0000256" key="12">
    <source>
        <dbReference type="ARBA" id="ARBA00023136"/>
    </source>
</evidence>
<dbReference type="STRING" id="210143.A0A1R3JY58"/>
<dbReference type="SUPFAM" id="SSF57850">
    <property type="entry name" value="RING/U-box"/>
    <property type="match status" value="1"/>
</dbReference>
<dbReference type="AlphaFoldDB" id="A0A1R3JY58"/>
<evidence type="ECO:0000256" key="1">
    <source>
        <dbReference type="ARBA" id="ARBA00000900"/>
    </source>
</evidence>
<protein>
    <recommendedName>
        <fullName evidence="4">RING-type E3 ubiquitin transferase</fullName>
        <ecNumber evidence="4">2.3.2.27</ecNumber>
    </recommendedName>
</protein>
<keyword evidence="8 14" id="KW-0863">Zinc-finger</keyword>
<evidence type="ECO:0000313" key="17">
    <source>
        <dbReference type="EMBL" id="OMO99798.1"/>
    </source>
</evidence>
<evidence type="ECO:0000256" key="11">
    <source>
        <dbReference type="ARBA" id="ARBA00022989"/>
    </source>
</evidence>
<dbReference type="GO" id="GO:0008270">
    <property type="term" value="F:zinc ion binding"/>
    <property type="evidence" value="ECO:0007669"/>
    <property type="project" value="UniProtKB-KW"/>
</dbReference>
<evidence type="ECO:0000256" key="10">
    <source>
        <dbReference type="ARBA" id="ARBA00022833"/>
    </source>
</evidence>
<keyword evidence="6 15" id="KW-0812">Transmembrane</keyword>
<dbReference type="GO" id="GO:0016567">
    <property type="term" value="P:protein ubiquitination"/>
    <property type="evidence" value="ECO:0007669"/>
    <property type="project" value="UniProtKB-UniPathway"/>
</dbReference>
<dbReference type="OMA" id="VIMSKCC"/>
<dbReference type="Proteomes" id="UP000188268">
    <property type="component" value="Unassembled WGS sequence"/>
</dbReference>
<reference evidence="17 18" key="1">
    <citation type="submission" date="2013-09" db="EMBL/GenBank/DDBJ databases">
        <title>Corchorus capsularis genome sequencing.</title>
        <authorList>
            <person name="Alam M."/>
            <person name="Haque M.S."/>
            <person name="Islam M.S."/>
            <person name="Emdad E.M."/>
            <person name="Islam M.M."/>
            <person name="Ahmed B."/>
            <person name="Halim A."/>
            <person name="Hossen Q.M.M."/>
            <person name="Hossain M.Z."/>
            <person name="Ahmed R."/>
            <person name="Khan M.M."/>
            <person name="Islam R."/>
            <person name="Rashid M.M."/>
            <person name="Khan S.A."/>
            <person name="Rahman M.S."/>
            <person name="Alam M."/>
        </authorList>
    </citation>
    <scope>NUCLEOTIDE SEQUENCE [LARGE SCALE GENOMIC DNA]</scope>
    <source>
        <strain evidence="18">cv. CVL-1</strain>
        <tissue evidence="17">Whole seedling</tissue>
    </source>
</reference>
<feature type="domain" description="RING-type" evidence="16">
    <location>
        <begin position="144"/>
        <end position="186"/>
    </location>
</feature>